<comment type="caution">
    <text evidence="1">The sequence shown here is derived from an EMBL/GenBank/DDBJ whole genome shotgun (WGS) entry which is preliminary data.</text>
</comment>
<dbReference type="EMBL" id="JABSTQ010010431">
    <property type="protein sequence ID" value="KAG0421036.1"/>
    <property type="molecule type" value="Genomic_DNA"/>
</dbReference>
<reference evidence="1 2" key="1">
    <citation type="journal article" date="2020" name="Cell">
        <title>Large-Scale Comparative Analyses of Tick Genomes Elucidate Their Genetic Diversity and Vector Capacities.</title>
        <authorList>
            <consortium name="Tick Genome and Microbiome Consortium (TIGMIC)"/>
            <person name="Jia N."/>
            <person name="Wang J."/>
            <person name="Shi W."/>
            <person name="Du L."/>
            <person name="Sun Y."/>
            <person name="Zhan W."/>
            <person name="Jiang J.F."/>
            <person name="Wang Q."/>
            <person name="Zhang B."/>
            <person name="Ji P."/>
            <person name="Bell-Sakyi L."/>
            <person name="Cui X.M."/>
            <person name="Yuan T.T."/>
            <person name="Jiang B.G."/>
            <person name="Yang W.F."/>
            <person name="Lam T.T."/>
            <person name="Chang Q.C."/>
            <person name="Ding S.J."/>
            <person name="Wang X.J."/>
            <person name="Zhu J.G."/>
            <person name="Ruan X.D."/>
            <person name="Zhao L."/>
            <person name="Wei J.T."/>
            <person name="Ye R.Z."/>
            <person name="Que T.C."/>
            <person name="Du C.H."/>
            <person name="Zhou Y.H."/>
            <person name="Cheng J.X."/>
            <person name="Dai P.F."/>
            <person name="Guo W.B."/>
            <person name="Han X.H."/>
            <person name="Huang E.J."/>
            <person name="Li L.F."/>
            <person name="Wei W."/>
            <person name="Gao Y.C."/>
            <person name="Liu J.Z."/>
            <person name="Shao H.Z."/>
            <person name="Wang X."/>
            <person name="Wang C.C."/>
            <person name="Yang T.C."/>
            <person name="Huo Q.B."/>
            <person name="Li W."/>
            <person name="Chen H.Y."/>
            <person name="Chen S.E."/>
            <person name="Zhou L.G."/>
            <person name="Ni X.B."/>
            <person name="Tian J.H."/>
            <person name="Sheng Y."/>
            <person name="Liu T."/>
            <person name="Pan Y.S."/>
            <person name="Xia L.Y."/>
            <person name="Li J."/>
            <person name="Zhao F."/>
            <person name="Cao W.C."/>
        </authorList>
    </citation>
    <scope>NUCLEOTIDE SEQUENCE [LARGE SCALE GENOMIC DNA]</scope>
    <source>
        <strain evidence="1">Iper-2018</strain>
    </source>
</reference>
<evidence type="ECO:0000313" key="2">
    <source>
        <dbReference type="Proteomes" id="UP000805193"/>
    </source>
</evidence>
<accession>A0AC60PKJ2</accession>
<sequence length="582" mass="66087">MTSLLPPPKPLDLASEPWNAWKKWLIEFELFAVATHLMDQPDKVQAATLLVCIGEEGKRIYTTFTFDNEEDREKLEVLKNKFAAHMKPAINLTYHEFIFGKIDQKEGEKFDEWLTERRVLVRNCEYGDVEERMLRSRIILGTKDRQLQQKLINDNPTFDKVLEICQTRERTVEQFNEIRGKDERHEDALTVKVLTRADQATCHCCGFVHRASTCPAAGKQCLGCGKLGHFAKCCKSGTQTSDSRQRRQSKKGRKFDPKVRQVEREDTDDSDEDYLLCHLTVDKIEKEDRWSETVTIEKDSVRCKLDTRANCSVIPERLLRLLSNKKVRKCDTTQSSFFGHKRKACGRTTLTVSNGARTVQEEFFVVKEEVPVTLGGELSEQLGMIKRLASVSKEHEDTNAAGTNLCDPAGPYADVFRGLGRQLARNRVPVTLTRVSLHRDHSCEEEQEKEGHHSDTPTMLMVTLYADFSREKRCSNKREMAPPLSLGCRDEPDDGLCRECGYARTTRHLGGDCTTFGTLRAITLESLPGEDHCLPGEDFWEAGETIPAATMTPLMYPAGNHTNDTKGPACVLHNNWRDGNKL</sequence>
<dbReference type="Proteomes" id="UP000805193">
    <property type="component" value="Unassembled WGS sequence"/>
</dbReference>
<proteinExistence type="predicted"/>
<organism evidence="1 2">
    <name type="scientific">Ixodes persulcatus</name>
    <name type="common">Taiga tick</name>
    <dbReference type="NCBI Taxonomy" id="34615"/>
    <lineage>
        <taxon>Eukaryota</taxon>
        <taxon>Metazoa</taxon>
        <taxon>Ecdysozoa</taxon>
        <taxon>Arthropoda</taxon>
        <taxon>Chelicerata</taxon>
        <taxon>Arachnida</taxon>
        <taxon>Acari</taxon>
        <taxon>Parasitiformes</taxon>
        <taxon>Ixodida</taxon>
        <taxon>Ixodoidea</taxon>
        <taxon>Ixodidae</taxon>
        <taxon>Ixodinae</taxon>
        <taxon>Ixodes</taxon>
    </lineage>
</organism>
<gene>
    <name evidence="1" type="ORF">HPB47_003059</name>
</gene>
<keyword evidence="2" id="KW-1185">Reference proteome</keyword>
<name>A0AC60PKJ2_IXOPE</name>
<protein>
    <submittedName>
        <fullName evidence="1">Uncharacterized protein</fullName>
    </submittedName>
</protein>
<evidence type="ECO:0000313" key="1">
    <source>
        <dbReference type="EMBL" id="KAG0421036.1"/>
    </source>
</evidence>